<evidence type="ECO:0000313" key="2">
    <source>
        <dbReference type="WBParaSite" id="PSU_v2.g13141.t1"/>
    </source>
</evidence>
<reference evidence="2" key="1">
    <citation type="submission" date="2022-11" db="UniProtKB">
        <authorList>
            <consortium name="WormBaseParasite"/>
        </authorList>
    </citation>
    <scope>IDENTIFICATION</scope>
</reference>
<proteinExistence type="predicted"/>
<dbReference type="Gene3D" id="1.20.5.520">
    <property type="entry name" value="Single helix bin"/>
    <property type="match status" value="1"/>
</dbReference>
<sequence>MKRLFFQLLLVSDLNVKDKLFKSAIAIFIRLTYFVSDIAKEKAPQLAANFDKNDLKSVETVFKSGLPTPDEYAREKVKALASNFDHSELKHVEPQVKTNVAVIEEQ</sequence>
<name>A0A914Y1N7_9BILA</name>
<dbReference type="WBParaSite" id="PSU_v2.g13141.t1">
    <property type="protein sequence ID" value="PSU_v2.g13141.t1"/>
    <property type="gene ID" value="PSU_v2.g13141"/>
</dbReference>
<protein>
    <submittedName>
        <fullName evidence="2">Uncharacterized protein</fullName>
    </submittedName>
</protein>
<dbReference type="InterPro" id="IPR038386">
    <property type="entry name" value="Beta-thymosin_sf"/>
</dbReference>
<keyword evidence="1" id="KW-1185">Reference proteome</keyword>
<organism evidence="1 2">
    <name type="scientific">Panagrolaimus superbus</name>
    <dbReference type="NCBI Taxonomy" id="310955"/>
    <lineage>
        <taxon>Eukaryota</taxon>
        <taxon>Metazoa</taxon>
        <taxon>Ecdysozoa</taxon>
        <taxon>Nematoda</taxon>
        <taxon>Chromadorea</taxon>
        <taxon>Rhabditida</taxon>
        <taxon>Tylenchina</taxon>
        <taxon>Panagrolaimomorpha</taxon>
        <taxon>Panagrolaimoidea</taxon>
        <taxon>Panagrolaimidae</taxon>
        <taxon>Panagrolaimus</taxon>
    </lineage>
</organism>
<evidence type="ECO:0000313" key="1">
    <source>
        <dbReference type="Proteomes" id="UP000887577"/>
    </source>
</evidence>
<dbReference type="AlphaFoldDB" id="A0A914Y1N7"/>
<accession>A0A914Y1N7</accession>
<dbReference type="Proteomes" id="UP000887577">
    <property type="component" value="Unplaced"/>
</dbReference>